<organism evidence="5 6">
    <name type="scientific">Quillaja saponaria</name>
    <name type="common">Soap bark tree</name>
    <dbReference type="NCBI Taxonomy" id="32244"/>
    <lineage>
        <taxon>Eukaryota</taxon>
        <taxon>Viridiplantae</taxon>
        <taxon>Streptophyta</taxon>
        <taxon>Embryophyta</taxon>
        <taxon>Tracheophyta</taxon>
        <taxon>Spermatophyta</taxon>
        <taxon>Magnoliopsida</taxon>
        <taxon>eudicotyledons</taxon>
        <taxon>Gunneridae</taxon>
        <taxon>Pentapetalae</taxon>
        <taxon>rosids</taxon>
        <taxon>fabids</taxon>
        <taxon>Fabales</taxon>
        <taxon>Quillajaceae</taxon>
        <taxon>Quillaja</taxon>
    </lineage>
</organism>
<dbReference type="InterPro" id="IPR011990">
    <property type="entry name" value="TPR-like_helical_dom_sf"/>
</dbReference>
<feature type="repeat" description="PPR" evidence="3">
    <location>
        <begin position="143"/>
        <end position="177"/>
    </location>
</feature>
<dbReference type="Gene3D" id="1.25.40.10">
    <property type="entry name" value="Tetratricopeptide repeat domain"/>
    <property type="match status" value="2"/>
</dbReference>
<feature type="domain" description="Pentatricopeptide repeat-containing protein-mitochondrial" evidence="4">
    <location>
        <begin position="108"/>
        <end position="201"/>
    </location>
</feature>
<evidence type="ECO:0000313" key="5">
    <source>
        <dbReference type="EMBL" id="KAJ7963942.1"/>
    </source>
</evidence>
<dbReference type="Pfam" id="PF23276">
    <property type="entry name" value="TPR_24"/>
    <property type="match status" value="1"/>
</dbReference>
<name>A0AAD7PQM7_QUISA</name>
<dbReference type="Proteomes" id="UP001163823">
    <property type="component" value="Chromosome 6"/>
</dbReference>
<evidence type="ECO:0000313" key="6">
    <source>
        <dbReference type="Proteomes" id="UP001163823"/>
    </source>
</evidence>
<accession>A0AAD7PQM7</accession>
<gene>
    <name evidence="5" type="ORF">O6P43_013823</name>
</gene>
<comment type="similarity">
    <text evidence="1">Belongs to the PPR family. P subfamily.</text>
</comment>
<keyword evidence="6" id="KW-1185">Reference proteome</keyword>
<evidence type="ECO:0000256" key="1">
    <source>
        <dbReference type="ARBA" id="ARBA00007626"/>
    </source>
</evidence>
<dbReference type="PANTHER" id="PTHR47936:SF3">
    <property type="entry name" value="PENTACOTRIPEPTIDE-REPEAT REGION OF PRORP DOMAIN-CONTAINING PROTEIN"/>
    <property type="match status" value="1"/>
</dbReference>
<comment type="caution">
    <text evidence="5">The sequence shown here is derived from an EMBL/GenBank/DDBJ whole genome shotgun (WGS) entry which is preliminary data.</text>
</comment>
<dbReference type="KEGG" id="qsa:O6P43_013823"/>
<feature type="repeat" description="PPR" evidence="3">
    <location>
        <begin position="213"/>
        <end position="247"/>
    </location>
</feature>
<keyword evidence="2" id="KW-0677">Repeat</keyword>
<dbReference type="InterPro" id="IPR057027">
    <property type="entry name" value="TPR_mt"/>
</dbReference>
<protein>
    <submittedName>
        <fullName evidence="5">Pentatricopeptide repeat-containing protein</fullName>
    </submittedName>
</protein>
<dbReference type="PROSITE" id="PS51375">
    <property type="entry name" value="PPR"/>
    <property type="match status" value="3"/>
</dbReference>
<feature type="repeat" description="PPR" evidence="3">
    <location>
        <begin position="283"/>
        <end position="317"/>
    </location>
</feature>
<reference evidence="5" key="1">
    <citation type="journal article" date="2023" name="Science">
        <title>Elucidation of the pathway for biosynthesis of saponin adjuvants from the soapbark tree.</title>
        <authorList>
            <person name="Reed J."/>
            <person name="Orme A."/>
            <person name="El-Demerdash A."/>
            <person name="Owen C."/>
            <person name="Martin L.B.B."/>
            <person name="Misra R.C."/>
            <person name="Kikuchi S."/>
            <person name="Rejzek M."/>
            <person name="Martin A.C."/>
            <person name="Harkess A."/>
            <person name="Leebens-Mack J."/>
            <person name="Louveau T."/>
            <person name="Stephenson M.J."/>
            <person name="Osbourn A."/>
        </authorList>
    </citation>
    <scope>NUCLEOTIDE SEQUENCE</scope>
    <source>
        <strain evidence="5">S10</strain>
    </source>
</reference>
<dbReference type="InterPro" id="IPR002885">
    <property type="entry name" value="PPR_rpt"/>
</dbReference>
<proteinExistence type="inferred from homology"/>
<evidence type="ECO:0000259" key="4">
    <source>
        <dbReference type="Pfam" id="PF23276"/>
    </source>
</evidence>
<sequence length="342" mass="38420">MSLLRIFPHKTLNSLSILTVTNRFLTTQNPYLKPISGNPTSAHYDELVNIAGRSRDFETLIHLLNKRFKDGCFNTANTFKFITDDHNSLSILDDLSQSLARLNRGFARKSAYDSLIARLCKLNLFDESLRVVEAMARSHGGLNACTFHPILNSLTKKKNIDEAWRVIDLMRSLNVSPDVTAYNYFLMAECTLGNITTAAEILVKMEEEGMRADTRTYDALVVGACAVGKVRGALVLLSRMVDDGVPVLFSTHAYVINALLKCGYYAQAVKFVMCYSGIDTLLETESFGVLANRLIKLNRFEEAKLVLNEMTKRGLAMGDKLKDFYDLNVKNVFTAHPRPKRK</sequence>
<evidence type="ECO:0000256" key="3">
    <source>
        <dbReference type="PROSITE-ProRule" id="PRU00708"/>
    </source>
</evidence>
<dbReference type="AlphaFoldDB" id="A0AAD7PQM7"/>
<evidence type="ECO:0000256" key="2">
    <source>
        <dbReference type="ARBA" id="ARBA00022737"/>
    </source>
</evidence>
<dbReference type="NCBIfam" id="TIGR00756">
    <property type="entry name" value="PPR"/>
    <property type="match status" value="1"/>
</dbReference>
<dbReference type="PANTHER" id="PTHR47936">
    <property type="entry name" value="PPR_LONG DOMAIN-CONTAINING PROTEIN"/>
    <property type="match status" value="1"/>
</dbReference>
<dbReference type="Pfam" id="PF01535">
    <property type="entry name" value="PPR"/>
    <property type="match status" value="2"/>
</dbReference>
<dbReference type="EMBL" id="JARAOO010000006">
    <property type="protein sequence ID" value="KAJ7963942.1"/>
    <property type="molecule type" value="Genomic_DNA"/>
</dbReference>